<evidence type="ECO:0000313" key="11">
    <source>
        <dbReference type="Proteomes" id="UP000268469"/>
    </source>
</evidence>
<dbReference type="AlphaFoldDB" id="A0A660SH70"/>
<keyword evidence="4 6" id="KW-0274">FAD</keyword>
<dbReference type="FunFam" id="1.10.540.10:FF:000002">
    <property type="entry name" value="Acyl-CoA dehydrogenase FadE19"/>
    <property type="match status" value="1"/>
</dbReference>
<dbReference type="GO" id="GO:0050660">
    <property type="term" value="F:flavin adenine dinucleotide binding"/>
    <property type="evidence" value="ECO:0007669"/>
    <property type="project" value="InterPro"/>
</dbReference>
<evidence type="ECO:0000259" key="7">
    <source>
        <dbReference type="Pfam" id="PF00441"/>
    </source>
</evidence>
<dbReference type="InterPro" id="IPR006089">
    <property type="entry name" value="Acyl-CoA_DH_CS"/>
</dbReference>
<feature type="domain" description="Acyl-CoA dehydrogenase/oxidase N-terminal" evidence="9">
    <location>
        <begin position="6"/>
        <end position="118"/>
    </location>
</feature>
<evidence type="ECO:0000256" key="2">
    <source>
        <dbReference type="ARBA" id="ARBA00009347"/>
    </source>
</evidence>
<dbReference type="InterPro" id="IPR037069">
    <property type="entry name" value="AcylCoA_DH/ox_N_sf"/>
</dbReference>
<dbReference type="EMBL" id="QNBE01000091">
    <property type="protein sequence ID" value="RKX69330.1"/>
    <property type="molecule type" value="Genomic_DNA"/>
</dbReference>
<gene>
    <name evidence="10" type="ORF">DRP53_08490</name>
</gene>
<evidence type="ECO:0000313" key="10">
    <source>
        <dbReference type="EMBL" id="RKX69330.1"/>
    </source>
</evidence>
<dbReference type="PROSITE" id="PS00072">
    <property type="entry name" value="ACYL_COA_DH_1"/>
    <property type="match status" value="1"/>
</dbReference>
<evidence type="ECO:0000256" key="3">
    <source>
        <dbReference type="ARBA" id="ARBA00022630"/>
    </source>
</evidence>
<dbReference type="Pfam" id="PF00441">
    <property type="entry name" value="Acyl-CoA_dh_1"/>
    <property type="match status" value="1"/>
</dbReference>
<accession>A0A660SH70</accession>
<dbReference type="Gene3D" id="2.40.110.10">
    <property type="entry name" value="Butyryl-CoA Dehydrogenase, subunit A, domain 2"/>
    <property type="match status" value="1"/>
</dbReference>
<dbReference type="Pfam" id="PF02770">
    <property type="entry name" value="Acyl-CoA_dh_M"/>
    <property type="match status" value="1"/>
</dbReference>
<dbReference type="InterPro" id="IPR009100">
    <property type="entry name" value="AcylCoA_DH/oxidase_NM_dom_sf"/>
</dbReference>
<dbReference type="InterPro" id="IPR036250">
    <property type="entry name" value="AcylCo_DH-like_C"/>
</dbReference>
<evidence type="ECO:0000256" key="1">
    <source>
        <dbReference type="ARBA" id="ARBA00001974"/>
    </source>
</evidence>
<evidence type="ECO:0000259" key="9">
    <source>
        <dbReference type="Pfam" id="PF02771"/>
    </source>
</evidence>
<dbReference type="Pfam" id="PF02771">
    <property type="entry name" value="Acyl-CoA_dh_N"/>
    <property type="match status" value="1"/>
</dbReference>
<proteinExistence type="inferred from homology"/>
<sequence>MDFELNEEQRMLQDTVRKFANDVLKPKAPEIDKSAEFPHDTIKKLAELGLMGVVVPEEYGGAGFDFLSLAVAIEEISKVCATTGVIVAVNNSLAAYPILTFGNEEQKKRYLPLLTSAEKIGAFALTEPNAGSDPASMEATARLEGDHYIINGSKRFITNAGEAGIFIVFAVTDKEKRHKGISAFIVERDFPGFSLGKHEDLMGIRATANCELNFDDCKVPKENLLGEEGQGFKIAMHTLDVSRIDIGAQAVGVAQGALDEAIRYAKERTQFGKKICEFEFIQGMLAEAATMTDAARLLVYRAAYLKDKGVERFTREAAMAKYFASEAAIYASRIAVQIHGGYGYTKDYAVERLYRDAKIMEIYEGTSEIQKIVISRQLLR</sequence>
<dbReference type="SUPFAM" id="SSF56645">
    <property type="entry name" value="Acyl-CoA dehydrogenase NM domain-like"/>
    <property type="match status" value="1"/>
</dbReference>
<dbReference type="InterPro" id="IPR046373">
    <property type="entry name" value="Acyl-CoA_Oxase/DH_mid-dom_sf"/>
</dbReference>
<dbReference type="FunFam" id="2.40.110.10:FF:000001">
    <property type="entry name" value="Acyl-CoA dehydrogenase, mitochondrial"/>
    <property type="match status" value="1"/>
</dbReference>
<dbReference type="CDD" id="cd01158">
    <property type="entry name" value="SCAD_SBCAD"/>
    <property type="match status" value="1"/>
</dbReference>
<organism evidence="10 11">
    <name type="scientific">candidate division WOR-3 bacterium</name>
    <dbReference type="NCBI Taxonomy" id="2052148"/>
    <lineage>
        <taxon>Bacteria</taxon>
        <taxon>Bacteria division WOR-3</taxon>
    </lineage>
</organism>
<feature type="domain" description="Acyl-CoA oxidase/dehydrogenase middle" evidence="8">
    <location>
        <begin position="122"/>
        <end position="217"/>
    </location>
</feature>
<comment type="similarity">
    <text evidence="2 6">Belongs to the acyl-CoA dehydrogenase family.</text>
</comment>
<dbReference type="PANTHER" id="PTHR43884">
    <property type="entry name" value="ACYL-COA DEHYDROGENASE"/>
    <property type="match status" value="1"/>
</dbReference>
<name>A0A660SH70_UNCW3</name>
<dbReference type="GO" id="GO:0003995">
    <property type="term" value="F:acyl-CoA dehydrogenase activity"/>
    <property type="evidence" value="ECO:0007669"/>
    <property type="project" value="InterPro"/>
</dbReference>
<evidence type="ECO:0000256" key="5">
    <source>
        <dbReference type="ARBA" id="ARBA00023002"/>
    </source>
</evidence>
<dbReference type="PROSITE" id="PS00073">
    <property type="entry name" value="ACYL_COA_DH_2"/>
    <property type="match status" value="1"/>
</dbReference>
<comment type="cofactor">
    <cofactor evidence="1 6">
        <name>FAD</name>
        <dbReference type="ChEBI" id="CHEBI:57692"/>
    </cofactor>
</comment>
<comment type="caution">
    <text evidence="10">The sequence shown here is derived from an EMBL/GenBank/DDBJ whole genome shotgun (WGS) entry which is preliminary data.</text>
</comment>
<dbReference type="SUPFAM" id="SSF47203">
    <property type="entry name" value="Acyl-CoA dehydrogenase C-terminal domain-like"/>
    <property type="match status" value="1"/>
</dbReference>
<evidence type="ECO:0000256" key="4">
    <source>
        <dbReference type="ARBA" id="ARBA00022827"/>
    </source>
</evidence>
<dbReference type="Gene3D" id="1.10.540.10">
    <property type="entry name" value="Acyl-CoA dehydrogenase/oxidase, N-terminal domain"/>
    <property type="match status" value="1"/>
</dbReference>
<dbReference type="InterPro" id="IPR006091">
    <property type="entry name" value="Acyl-CoA_Oxase/DH_mid-dom"/>
</dbReference>
<protein>
    <submittedName>
        <fullName evidence="10">Acyl-CoA dehydrogenase</fullName>
    </submittedName>
</protein>
<evidence type="ECO:0000256" key="6">
    <source>
        <dbReference type="RuleBase" id="RU362125"/>
    </source>
</evidence>
<evidence type="ECO:0000259" key="8">
    <source>
        <dbReference type="Pfam" id="PF02770"/>
    </source>
</evidence>
<keyword evidence="3 6" id="KW-0285">Flavoprotein</keyword>
<dbReference type="Gene3D" id="1.20.140.10">
    <property type="entry name" value="Butyryl-CoA Dehydrogenase, subunit A, domain 3"/>
    <property type="match status" value="1"/>
</dbReference>
<feature type="domain" description="Acyl-CoA dehydrogenase/oxidase C-terminal" evidence="7">
    <location>
        <begin position="229"/>
        <end position="379"/>
    </location>
</feature>
<dbReference type="PIRSF" id="PIRSF016578">
    <property type="entry name" value="HsaA"/>
    <property type="match status" value="1"/>
</dbReference>
<reference evidence="10 11" key="1">
    <citation type="submission" date="2018-06" db="EMBL/GenBank/DDBJ databases">
        <title>Extensive metabolic versatility and redundancy in microbially diverse, dynamic hydrothermal sediments.</title>
        <authorList>
            <person name="Dombrowski N."/>
            <person name="Teske A."/>
            <person name="Baker B.J."/>
        </authorList>
    </citation>
    <scope>NUCLEOTIDE SEQUENCE [LARGE SCALE GENOMIC DNA]</scope>
    <source>
        <strain evidence="10">B36_G15</strain>
    </source>
</reference>
<dbReference type="PANTHER" id="PTHR43884:SF12">
    <property type="entry name" value="ISOVALERYL-COA DEHYDROGENASE, MITOCHONDRIAL-RELATED"/>
    <property type="match status" value="1"/>
</dbReference>
<dbReference type="InterPro" id="IPR009075">
    <property type="entry name" value="AcylCo_DH/oxidase_C"/>
</dbReference>
<dbReference type="InterPro" id="IPR013786">
    <property type="entry name" value="AcylCoA_DH/ox_N"/>
</dbReference>
<dbReference type="FunFam" id="1.20.140.10:FF:000004">
    <property type="entry name" value="Acyl-CoA dehydrogenase FadE25"/>
    <property type="match status" value="1"/>
</dbReference>
<keyword evidence="5 6" id="KW-0560">Oxidoreductase</keyword>
<dbReference type="Proteomes" id="UP000268469">
    <property type="component" value="Unassembled WGS sequence"/>
</dbReference>